<organism evidence="1 2">
    <name type="scientific">Saitoella complicata (strain BCRC 22490 / CBS 7301 / JCM 7358 / NBRC 10748 / NRRL Y-17804)</name>
    <dbReference type="NCBI Taxonomy" id="698492"/>
    <lineage>
        <taxon>Eukaryota</taxon>
        <taxon>Fungi</taxon>
        <taxon>Dikarya</taxon>
        <taxon>Ascomycota</taxon>
        <taxon>Taphrinomycotina</taxon>
        <taxon>Taphrinomycotina incertae sedis</taxon>
        <taxon>Saitoella</taxon>
    </lineage>
</organism>
<accession>A0A0E9NDW1</accession>
<dbReference type="Proteomes" id="UP000033140">
    <property type="component" value="Unassembled WGS sequence"/>
</dbReference>
<evidence type="ECO:0000313" key="2">
    <source>
        <dbReference type="Proteomes" id="UP000033140"/>
    </source>
</evidence>
<comment type="caution">
    <text evidence="1">The sequence shown here is derived from an EMBL/GenBank/DDBJ whole genome shotgun (WGS) entry which is preliminary data.</text>
</comment>
<reference evidence="1 2" key="1">
    <citation type="journal article" date="2011" name="J. Gen. Appl. Microbiol.">
        <title>Draft genome sequencing of the enigmatic yeast Saitoella complicata.</title>
        <authorList>
            <person name="Nishida H."/>
            <person name="Hamamoto M."/>
            <person name="Sugiyama J."/>
        </authorList>
    </citation>
    <scope>NUCLEOTIDE SEQUENCE [LARGE SCALE GENOMIC DNA]</scope>
    <source>
        <strain evidence="1 2">NRRL Y-17804</strain>
    </source>
</reference>
<protein>
    <submittedName>
        <fullName evidence="1">Uncharacterized protein</fullName>
    </submittedName>
</protein>
<proteinExistence type="predicted"/>
<evidence type="ECO:0000313" key="1">
    <source>
        <dbReference type="EMBL" id="GAO48042.1"/>
    </source>
</evidence>
<gene>
    <name evidence="1" type="ORF">G7K_2230-t1</name>
</gene>
<sequence length="144" mass="15801">MPSTAQTALACVTTRLAQKKLVMDADIVAVPKPLTTLTPPIRRARSRTFSASLNASTTLHFDLVSGDGLGPPTLKLSHDYIFPRATVRSADLLRIQPSVSTTLQLQEMSTLPTYPADYRVSLENLHQLFRPTLAEACTHPTFQL</sequence>
<reference evidence="1 2" key="2">
    <citation type="journal article" date="2014" name="J. Gen. Appl. Microbiol.">
        <title>The early diverging ascomycetous budding yeast Saitoella complicata has three histone deacetylases belonging to the Clr6, Hos2, and Rpd3 lineages.</title>
        <authorList>
            <person name="Nishida H."/>
            <person name="Matsumoto T."/>
            <person name="Kondo S."/>
            <person name="Hamamoto M."/>
            <person name="Yoshikawa H."/>
        </authorList>
    </citation>
    <scope>NUCLEOTIDE SEQUENCE [LARGE SCALE GENOMIC DNA]</scope>
    <source>
        <strain evidence="1 2">NRRL Y-17804</strain>
    </source>
</reference>
<dbReference type="EMBL" id="BACD03000012">
    <property type="protein sequence ID" value="GAO48042.1"/>
    <property type="molecule type" value="Genomic_DNA"/>
</dbReference>
<name>A0A0E9NDW1_SAICN</name>
<reference evidence="1 2" key="3">
    <citation type="journal article" date="2015" name="Genome Announc.">
        <title>Draft Genome Sequence of the Archiascomycetous Yeast Saitoella complicata.</title>
        <authorList>
            <person name="Yamauchi K."/>
            <person name="Kondo S."/>
            <person name="Hamamoto M."/>
            <person name="Takahashi Y."/>
            <person name="Ogura Y."/>
            <person name="Hayashi T."/>
            <person name="Nishida H."/>
        </authorList>
    </citation>
    <scope>NUCLEOTIDE SEQUENCE [LARGE SCALE GENOMIC DNA]</scope>
    <source>
        <strain evidence="1 2">NRRL Y-17804</strain>
    </source>
</reference>
<keyword evidence="2" id="KW-1185">Reference proteome</keyword>
<dbReference type="AlphaFoldDB" id="A0A0E9NDW1"/>